<evidence type="ECO:0000256" key="1">
    <source>
        <dbReference type="ARBA" id="ARBA00001424"/>
    </source>
</evidence>
<dbReference type="EMBL" id="JARYZI010000003">
    <property type="protein sequence ID" value="MDH8677636.1"/>
    <property type="molecule type" value="Genomic_DNA"/>
</dbReference>
<dbReference type="Proteomes" id="UP001158045">
    <property type="component" value="Unassembled WGS sequence"/>
</dbReference>
<dbReference type="SUPFAM" id="SSF55920">
    <property type="entry name" value="Creatinase/aminopeptidase"/>
    <property type="match status" value="1"/>
</dbReference>
<dbReference type="InterPro" id="IPR029149">
    <property type="entry name" value="Creatin/AminoP/Spt16_N"/>
</dbReference>
<proteinExistence type="inferred from homology"/>
<keyword evidence="11" id="KW-1185">Reference proteome</keyword>
<dbReference type="Gene3D" id="3.90.230.10">
    <property type="entry name" value="Creatinase/methionine aminopeptidase superfamily"/>
    <property type="match status" value="1"/>
</dbReference>
<dbReference type="Pfam" id="PF05195">
    <property type="entry name" value="AMP_N"/>
    <property type="match status" value="1"/>
</dbReference>
<evidence type="ECO:0000256" key="4">
    <source>
        <dbReference type="ARBA" id="ARBA00012574"/>
    </source>
</evidence>
<dbReference type="GO" id="GO:0004177">
    <property type="term" value="F:aminopeptidase activity"/>
    <property type="evidence" value="ECO:0007669"/>
    <property type="project" value="UniProtKB-KW"/>
</dbReference>
<dbReference type="SMART" id="SM01011">
    <property type="entry name" value="AMP_N"/>
    <property type="match status" value="1"/>
</dbReference>
<evidence type="ECO:0000256" key="7">
    <source>
        <dbReference type="ARBA" id="ARBA00023211"/>
    </source>
</evidence>
<keyword evidence="10" id="KW-0645">Protease</keyword>
<dbReference type="PANTHER" id="PTHR43226">
    <property type="entry name" value="XAA-PRO AMINOPEPTIDASE 3"/>
    <property type="match status" value="1"/>
</dbReference>
<protein>
    <recommendedName>
        <fullName evidence="4">Xaa-Pro aminopeptidase</fullName>
        <ecNumber evidence="4">3.4.11.9</ecNumber>
    </recommendedName>
</protein>
<comment type="cofactor">
    <cofactor evidence="2">
        <name>Mn(2+)</name>
        <dbReference type="ChEBI" id="CHEBI:29035"/>
    </cofactor>
</comment>
<dbReference type="SUPFAM" id="SSF53092">
    <property type="entry name" value="Creatinase/prolidase N-terminal domain"/>
    <property type="match status" value="1"/>
</dbReference>
<comment type="caution">
    <text evidence="10">The sequence shown here is derived from an EMBL/GenBank/DDBJ whole genome shotgun (WGS) entry which is preliminary data.</text>
</comment>
<dbReference type="InterPro" id="IPR000994">
    <property type="entry name" value="Pept_M24"/>
</dbReference>
<evidence type="ECO:0000256" key="8">
    <source>
        <dbReference type="RuleBase" id="RU000590"/>
    </source>
</evidence>
<keyword evidence="10" id="KW-0031">Aminopeptidase</keyword>
<dbReference type="Pfam" id="PF00557">
    <property type="entry name" value="Peptidase_M24"/>
    <property type="match status" value="1"/>
</dbReference>
<gene>
    <name evidence="10" type="ORF">QE109_05730</name>
</gene>
<evidence type="ECO:0000259" key="9">
    <source>
        <dbReference type="SMART" id="SM01011"/>
    </source>
</evidence>
<evidence type="ECO:0000256" key="5">
    <source>
        <dbReference type="ARBA" id="ARBA00022723"/>
    </source>
</evidence>
<dbReference type="Gene3D" id="3.40.350.10">
    <property type="entry name" value="Creatinase/prolidase N-terminal domain"/>
    <property type="match status" value="1"/>
</dbReference>
<accession>A0ABT6NB64</accession>
<name>A0ABT6NB64_9FIRM</name>
<keyword evidence="6" id="KW-0378">Hydrolase</keyword>
<evidence type="ECO:0000256" key="2">
    <source>
        <dbReference type="ARBA" id="ARBA00001936"/>
    </source>
</evidence>
<keyword evidence="5 8" id="KW-0479">Metal-binding</keyword>
<evidence type="ECO:0000256" key="6">
    <source>
        <dbReference type="ARBA" id="ARBA00022801"/>
    </source>
</evidence>
<keyword evidence="7" id="KW-0464">Manganese</keyword>
<dbReference type="PROSITE" id="PS00491">
    <property type="entry name" value="PROLINE_PEPTIDASE"/>
    <property type="match status" value="1"/>
</dbReference>
<organism evidence="10 11">
    <name type="scientific">Fusibacter bizertensis</name>
    <dbReference type="NCBI Taxonomy" id="1488331"/>
    <lineage>
        <taxon>Bacteria</taxon>
        <taxon>Bacillati</taxon>
        <taxon>Bacillota</taxon>
        <taxon>Clostridia</taxon>
        <taxon>Eubacteriales</taxon>
        <taxon>Eubacteriales Family XII. Incertae Sedis</taxon>
        <taxon>Fusibacter</taxon>
    </lineage>
</organism>
<dbReference type="EC" id="3.4.11.9" evidence="4"/>
<dbReference type="CDD" id="cd01087">
    <property type="entry name" value="Prolidase"/>
    <property type="match status" value="1"/>
</dbReference>
<dbReference type="InterPro" id="IPR036005">
    <property type="entry name" value="Creatinase/aminopeptidase-like"/>
</dbReference>
<evidence type="ECO:0000313" key="10">
    <source>
        <dbReference type="EMBL" id="MDH8677636.1"/>
    </source>
</evidence>
<evidence type="ECO:0000313" key="11">
    <source>
        <dbReference type="Proteomes" id="UP001158045"/>
    </source>
</evidence>
<comment type="catalytic activity">
    <reaction evidence="1">
        <text>Release of any N-terminal amino acid, including proline, that is linked to proline, even from a dipeptide or tripeptide.</text>
        <dbReference type="EC" id="3.4.11.9"/>
    </reaction>
</comment>
<reference evidence="10 11" key="1">
    <citation type="submission" date="2023-04" db="EMBL/GenBank/DDBJ databases">
        <title>Fusibacter bizertensis strain WBS, isolated from littoral bottom sediments of the Arctic seas - biochemical and genomic analysis.</title>
        <authorList>
            <person name="Brioukhanov A.L."/>
        </authorList>
    </citation>
    <scope>NUCLEOTIDE SEQUENCE [LARGE SCALE GENOMIC DNA]</scope>
    <source>
        <strain evidence="10 11">WBS</strain>
    </source>
</reference>
<dbReference type="PANTHER" id="PTHR43226:SF4">
    <property type="entry name" value="XAA-PRO AMINOPEPTIDASE 3"/>
    <property type="match status" value="1"/>
</dbReference>
<dbReference type="InterPro" id="IPR052433">
    <property type="entry name" value="X-Pro_dipept-like"/>
</dbReference>
<sequence>MTTMYEAHRAQLEGFLEVGDMAILFSGKAPKSTADSHYSFLPNKNFYYFTGCTQEHFIIAMVKTIKGLEATLFIEKPDYDIEKWIGRKLTREAAESISGIRDIQYLDGFVSWVSRTVYNGKVERLFLDLEKMNWDEMDSPASVFAHDFTKRYPFVTVKSLHYILCELRVLKSDEEVSLVKKAIDITSIGIQEIMKALKNELYEYQLEATFQYHIRMNGAERCSFETIAASGSDGVILHYVENSKKLKDGDLVLLDLGAQYQQYAADISRTIPVNGKFTDRQKQIYNIVLKAQSAVIDAMKPGIPFEELNKVCQRTLTDELKKIGLIKEDSELSKYYYHGVSHYLGLDVHDIGSRNGLLKEGMILTVEPGLYIAEENIGIRIEDDILITENGNEILSSHIPKTVEEIEAIMYR</sequence>
<dbReference type="InterPro" id="IPR001131">
    <property type="entry name" value="Peptidase_M24B_aminopep-P_CS"/>
</dbReference>
<dbReference type="InterPro" id="IPR007865">
    <property type="entry name" value="Aminopep_P_N"/>
</dbReference>
<evidence type="ECO:0000256" key="3">
    <source>
        <dbReference type="ARBA" id="ARBA00008766"/>
    </source>
</evidence>
<comment type="similarity">
    <text evidence="3 8">Belongs to the peptidase M24B family.</text>
</comment>
<feature type="domain" description="Aminopeptidase P N-terminal" evidence="9">
    <location>
        <begin position="1"/>
        <end position="135"/>
    </location>
</feature>
<dbReference type="RefSeq" id="WP_281093456.1">
    <property type="nucleotide sequence ID" value="NZ_JARYZI010000003.1"/>
</dbReference>